<gene>
    <name evidence="3" type="ORF">I6E12_08860</name>
</gene>
<reference evidence="3 4" key="1">
    <citation type="submission" date="2020-12" db="EMBL/GenBank/DDBJ databases">
        <title>Whole genome sequences of gut porcine anaerobes.</title>
        <authorList>
            <person name="Kubasova T."/>
            <person name="Jahodarova E."/>
            <person name="Rychlik I."/>
        </authorList>
    </citation>
    <scope>NUCLEOTIDE SEQUENCE [LARGE SCALE GENOMIC DNA]</scope>
    <source>
        <strain evidence="3 4">An925</strain>
    </source>
</reference>
<dbReference type="PROSITE" id="PS51257">
    <property type="entry name" value="PROKAR_LIPOPROTEIN"/>
    <property type="match status" value="1"/>
</dbReference>
<dbReference type="RefSeq" id="WP_301638335.1">
    <property type="nucleotide sequence ID" value="NZ_JADYTN010000019.1"/>
</dbReference>
<dbReference type="InterPro" id="IPR019734">
    <property type="entry name" value="TPR_rpt"/>
</dbReference>
<evidence type="ECO:0000313" key="4">
    <source>
        <dbReference type="Proteomes" id="UP001200470"/>
    </source>
</evidence>
<keyword evidence="1" id="KW-1133">Transmembrane helix</keyword>
<dbReference type="SUPFAM" id="SSF55874">
    <property type="entry name" value="ATPase domain of HSP90 chaperone/DNA topoisomerase II/histidine kinase"/>
    <property type="match status" value="1"/>
</dbReference>
<dbReference type="Gene3D" id="1.25.40.10">
    <property type="entry name" value="Tetratricopeptide repeat domain"/>
    <property type="match status" value="2"/>
</dbReference>
<feature type="transmembrane region" description="Helical" evidence="1">
    <location>
        <begin position="436"/>
        <end position="459"/>
    </location>
</feature>
<dbReference type="InterPro" id="IPR036890">
    <property type="entry name" value="HATPase_C_sf"/>
</dbReference>
<evidence type="ECO:0000259" key="2">
    <source>
        <dbReference type="Pfam" id="PF06580"/>
    </source>
</evidence>
<evidence type="ECO:0000256" key="1">
    <source>
        <dbReference type="SAM" id="Phobius"/>
    </source>
</evidence>
<dbReference type="Pfam" id="PF13424">
    <property type="entry name" value="TPR_12"/>
    <property type="match status" value="1"/>
</dbReference>
<proteinExistence type="predicted"/>
<dbReference type="EMBL" id="JADYTN010000019">
    <property type="protein sequence ID" value="MCF2564221.1"/>
    <property type="molecule type" value="Genomic_DNA"/>
</dbReference>
<keyword evidence="1" id="KW-0812">Transmembrane</keyword>
<dbReference type="InterPro" id="IPR010559">
    <property type="entry name" value="Sig_transdc_His_kin_internal"/>
</dbReference>
<dbReference type="PANTHER" id="PTHR34220">
    <property type="entry name" value="SENSOR HISTIDINE KINASE YPDA"/>
    <property type="match status" value="1"/>
</dbReference>
<dbReference type="SUPFAM" id="SSF48452">
    <property type="entry name" value="TPR-like"/>
    <property type="match status" value="2"/>
</dbReference>
<comment type="caution">
    <text evidence="3">The sequence shown here is derived from an EMBL/GenBank/DDBJ whole genome shotgun (WGS) entry which is preliminary data.</text>
</comment>
<evidence type="ECO:0000313" key="3">
    <source>
        <dbReference type="EMBL" id="MCF2564221.1"/>
    </source>
</evidence>
<dbReference type="PANTHER" id="PTHR34220:SF7">
    <property type="entry name" value="SENSOR HISTIDINE KINASE YPDA"/>
    <property type="match status" value="1"/>
</dbReference>
<keyword evidence="1" id="KW-0472">Membrane</keyword>
<sequence>MNKQSIPIPEKIFGLVFAAIAMLVFSACQFNSDSSNCRSAAKTQRLMALGDSLKRQQPGSVDSIRHAMATADDSLEYYDYALLYASHFLMTVTPDSSLFYVDKAEHFLKAFPVSPRINGMRARMLAARGSHLYLLHGNPDSVVRLYRSAYQLLSVSDQTSYLPDLAANMADAYAEKHDLTKASHWFRKALVLADSLGRNDTQTLSYRMGLGRVYTALGDFPSALRSYKIVDQRFDDLTPAMQIVFLNNYGNTYYYQKQYRQSLKAFRRLQRHLEQKGTPDVLDMKICKLNMADVFLRLHQSDSSRVYLEQVEPFFHQRNIEAGVFYCNTIRIGLALHAGHYADIEHTLRQERLSAPVNPMLKDIRYEYLSEYYARTGDYSRAYRLQKSVYETHDSIMNRQNIARANDIMVRLSEDTLRLHNQLRVQEERANYQVNLHIMGGIVAFLIVVVSVLLAKLFYNRKRTLQRHIDMLNLRLTIVRQRISPHFIFNVLNSCVGSYGPNEANRLTLLARLIRSSLDISSKTFVTLDQEIDFVKQFVEMEKSLMGQDFIVSYDFPPTDKMNAILIPSMFVQILTENAIIHGLKHKEGEKHLMISVAIDDQQACICVKDNGPGFDIRAYNNAKARIGLNIIRHTMAIINEENKSSKIRFDIHNDHGCSAILTVPRHLKAL</sequence>
<dbReference type="Gene3D" id="3.30.565.10">
    <property type="entry name" value="Histidine kinase-like ATPase, C-terminal domain"/>
    <property type="match status" value="1"/>
</dbReference>
<dbReference type="Proteomes" id="UP001200470">
    <property type="component" value="Unassembled WGS sequence"/>
</dbReference>
<organism evidence="3 4">
    <name type="scientific">Xylanibacter brevis</name>
    <dbReference type="NCBI Taxonomy" id="83231"/>
    <lineage>
        <taxon>Bacteria</taxon>
        <taxon>Pseudomonadati</taxon>
        <taxon>Bacteroidota</taxon>
        <taxon>Bacteroidia</taxon>
        <taxon>Bacteroidales</taxon>
        <taxon>Prevotellaceae</taxon>
        <taxon>Xylanibacter</taxon>
    </lineage>
</organism>
<dbReference type="SMART" id="SM00028">
    <property type="entry name" value="TPR"/>
    <property type="match status" value="3"/>
</dbReference>
<dbReference type="InterPro" id="IPR050640">
    <property type="entry name" value="Bact_2-comp_sensor_kinase"/>
</dbReference>
<feature type="domain" description="Signal transduction histidine kinase internal region" evidence="2">
    <location>
        <begin position="475"/>
        <end position="548"/>
    </location>
</feature>
<dbReference type="InterPro" id="IPR011990">
    <property type="entry name" value="TPR-like_helical_dom_sf"/>
</dbReference>
<accession>A0ABS9CGJ0</accession>
<protein>
    <submittedName>
        <fullName evidence="3">Tetratricopeptide repeat protein</fullName>
    </submittedName>
</protein>
<keyword evidence="4" id="KW-1185">Reference proteome</keyword>
<name>A0ABS9CGJ0_9BACT</name>
<dbReference type="Pfam" id="PF06580">
    <property type="entry name" value="His_kinase"/>
    <property type="match status" value="1"/>
</dbReference>
<feature type="transmembrane region" description="Helical" evidence="1">
    <location>
        <begin position="12"/>
        <end position="32"/>
    </location>
</feature>